<dbReference type="PANTHER" id="PTHR39639:SF1">
    <property type="entry name" value="DUF262 DOMAIN-CONTAINING PROTEIN"/>
    <property type="match status" value="1"/>
</dbReference>
<dbReference type="InterPro" id="IPR004919">
    <property type="entry name" value="GmrSD_N"/>
</dbReference>
<feature type="compositionally biased region" description="Low complexity" evidence="1">
    <location>
        <begin position="474"/>
        <end position="486"/>
    </location>
</feature>
<evidence type="ECO:0000313" key="3">
    <source>
        <dbReference type="EMBL" id="THH32691.1"/>
    </source>
</evidence>
<dbReference type="Proteomes" id="UP000308730">
    <property type="component" value="Unassembled WGS sequence"/>
</dbReference>
<accession>A0A4S4N4C5</accession>
<feature type="compositionally biased region" description="Acidic residues" evidence="1">
    <location>
        <begin position="1"/>
        <end position="17"/>
    </location>
</feature>
<protein>
    <recommendedName>
        <fullName evidence="2">GmrSD restriction endonucleases N-terminal domain-containing protein</fullName>
    </recommendedName>
</protein>
<feature type="compositionally biased region" description="Basic and acidic residues" evidence="1">
    <location>
        <begin position="578"/>
        <end position="589"/>
    </location>
</feature>
<name>A0A4S4N4C5_9APHY</name>
<feature type="region of interest" description="Disordered" evidence="1">
    <location>
        <begin position="401"/>
        <end position="438"/>
    </location>
</feature>
<feature type="compositionally biased region" description="Polar residues" evidence="1">
    <location>
        <begin position="590"/>
        <end position="607"/>
    </location>
</feature>
<feature type="region of interest" description="Disordered" evidence="1">
    <location>
        <begin position="474"/>
        <end position="681"/>
    </location>
</feature>
<keyword evidence="4" id="KW-1185">Reference proteome</keyword>
<dbReference type="OrthoDB" id="5419821at2759"/>
<comment type="caution">
    <text evidence="3">The sequence shown here is derived from an EMBL/GenBank/DDBJ whole genome shotgun (WGS) entry which is preliminary data.</text>
</comment>
<feature type="compositionally biased region" description="Acidic residues" evidence="1">
    <location>
        <begin position="422"/>
        <end position="435"/>
    </location>
</feature>
<evidence type="ECO:0000313" key="4">
    <source>
        <dbReference type="Proteomes" id="UP000308730"/>
    </source>
</evidence>
<dbReference type="Pfam" id="PF03235">
    <property type="entry name" value="GmrSD_N"/>
    <property type="match status" value="1"/>
</dbReference>
<proteinExistence type="predicted"/>
<sequence>MSSDESDLTEFEDEEDIPLSSQKSKGKGKASQDTEGGYRIKGALRVPRVANYTTQSLHDQAMGGDIDLDPEYQRGVVWPEAKQIGLIDSLFRNFYVPPVIFVVEMRDDGSEHRTCVDGKQRLTSINRCLSARINSMYVYVANMRSLPTDTHILDISDKDPWTGEKFYFQMTSTSKGKLLPERYRKLFKNKQIVCIEYENLKPENEREIFQRVQLGMALTVAEKMQAFKSPRGSFTRSLVDNYVEDRLSLLLDLDTSRALDFKLIAGTVHALEQWHEKQDIVHNATKWIEKPDEVAESLKRDTRLVLEILIQLAEDEKLKNIIEIRDEKKVKKVSPAEFITICILIYHHMDRLTIVQLADAIRLMRKDVRGQEKDIRSNARCFKIMADFIVKLTKKKAKADPGKPVAAKAVSGMSKRKRAEISDDSESDAAEEEEVQTLTKRIRTRKVTAPKPITPLIKIPAKAARAAIISPVSSLMESTPTSSTPSAPLPRGPTTSQSTPAVSESTTTSTDPRRRASEIAPKPEPSPPFVPAGSAQSLPPPTPTGSWHPNPYPTPSGHGQTQTPSPNPNGWSATSLFHPDRLAALRAAKEQTSSGSVTPATQYWAQQQGGGNQAFPFTPPSSQPPGSQQMQPGMGGGGLGDSLMSRMGEGFGNQAYQQPQNGNGRGQDSGWAGRGGFSQSG</sequence>
<feature type="domain" description="GmrSD restriction endonucleases N-terminal" evidence="2">
    <location>
        <begin position="68"/>
        <end position="226"/>
    </location>
</feature>
<evidence type="ECO:0000259" key="2">
    <source>
        <dbReference type="Pfam" id="PF03235"/>
    </source>
</evidence>
<organism evidence="3 4">
    <name type="scientific">Antrodiella citrinella</name>
    <dbReference type="NCBI Taxonomy" id="2447956"/>
    <lineage>
        <taxon>Eukaryota</taxon>
        <taxon>Fungi</taxon>
        <taxon>Dikarya</taxon>
        <taxon>Basidiomycota</taxon>
        <taxon>Agaricomycotina</taxon>
        <taxon>Agaricomycetes</taxon>
        <taxon>Polyporales</taxon>
        <taxon>Steccherinaceae</taxon>
        <taxon>Antrodiella</taxon>
    </lineage>
</organism>
<evidence type="ECO:0000256" key="1">
    <source>
        <dbReference type="SAM" id="MobiDB-lite"/>
    </source>
</evidence>
<dbReference type="AlphaFoldDB" id="A0A4S4N4C5"/>
<feature type="compositionally biased region" description="Polar residues" evidence="1">
    <location>
        <begin position="557"/>
        <end position="575"/>
    </location>
</feature>
<dbReference type="EMBL" id="SGPM01000017">
    <property type="protein sequence ID" value="THH32691.1"/>
    <property type="molecule type" value="Genomic_DNA"/>
</dbReference>
<dbReference type="PANTHER" id="PTHR39639">
    <property type="entry name" value="CHROMOSOME 16, WHOLE GENOME SHOTGUN SEQUENCE"/>
    <property type="match status" value="1"/>
</dbReference>
<gene>
    <name evidence="3" type="ORF">EUX98_g1542</name>
</gene>
<feature type="compositionally biased region" description="Gly residues" evidence="1">
    <location>
        <begin position="663"/>
        <end position="681"/>
    </location>
</feature>
<feature type="compositionally biased region" description="Polar residues" evidence="1">
    <location>
        <begin position="493"/>
        <end position="510"/>
    </location>
</feature>
<reference evidence="3 4" key="1">
    <citation type="submission" date="2019-02" db="EMBL/GenBank/DDBJ databases">
        <title>Genome sequencing of the rare red list fungi Antrodiella citrinella (Flaviporus citrinellus).</title>
        <authorList>
            <person name="Buettner E."/>
            <person name="Kellner H."/>
        </authorList>
    </citation>
    <scope>NUCLEOTIDE SEQUENCE [LARGE SCALE GENOMIC DNA]</scope>
    <source>
        <strain evidence="3 4">DSM 108506</strain>
    </source>
</reference>
<feature type="region of interest" description="Disordered" evidence="1">
    <location>
        <begin position="1"/>
        <end position="36"/>
    </location>
</feature>